<name>A0A0A6Z563_9CAUD</name>
<accession>A0A0A6Z563</accession>
<keyword evidence="1" id="KW-0812">Transmembrane</keyword>
<protein>
    <submittedName>
        <fullName evidence="2">Uncharacterized protein</fullName>
    </submittedName>
</protein>
<evidence type="ECO:0000256" key="1">
    <source>
        <dbReference type="SAM" id="Phobius"/>
    </source>
</evidence>
<gene>
    <name evidence="2" type="ORF">phiKDA1_01A</name>
</gene>
<keyword evidence="3" id="KW-1185">Reference proteome</keyword>
<evidence type="ECO:0000313" key="3">
    <source>
        <dbReference type="Proteomes" id="UP000030740"/>
    </source>
</evidence>
<proteinExistence type="predicted"/>
<keyword evidence="1" id="KW-1133">Transmembrane helix</keyword>
<sequence>MYSVSWVYPLANTELSTLYLNVQPLWLAGAIPVLSPVYTCGIYSYP</sequence>
<reference evidence="2 3" key="1">
    <citation type="submission" date="2011-12" db="EMBL/GenBank/DDBJ databases">
        <title>Genome of multiresistant Enterobacter cloacae podovirus phiKDA1 - a new EPS depolymerase producing member of phiKMV supergroup.</title>
        <authorList>
            <person name="Dabrowski K."/>
            <person name="Hejnowicz M.S."/>
            <person name="Gajewska J."/>
            <person name="Lobocka M.B."/>
        </authorList>
    </citation>
    <scope>NUCLEOTIDE SEQUENCE [LARGE SCALE GENOMIC DNA]</scope>
</reference>
<dbReference type="EMBL" id="JQ267518">
    <property type="protein sequence ID" value="AFE86094.1"/>
    <property type="molecule type" value="Genomic_DNA"/>
</dbReference>
<evidence type="ECO:0000313" key="2">
    <source>
        <dbReference type="EMBL" id="AFE86094.1"/>
    </source>
</evidence>
<organism evidence="2 3">
    <name type="scientific">Enterobacter phage phiKDA1</name>
    <dbReference type="NCBI Taxonomy" id="1147139"/>
    <lineage>
        <taxon>Viruses</taxon>
        <taxon>Duplodnaviria</taxon>
        <taxon>Heunggongvirae</taxon>
        <taxon>Uroviricota</taxon>
        <taxon>Caudoviricetes</taxon>
        <taxon>Autographivirales</taxon>
        <taxon>Autoscriptoviridae</taxon>
        <taxon>Slopekvirinae</taxon>
        <taxon>Koutsourovirus</taxon>
        <taxon>Koutsourovirus Pec</taxon>
        <taxon>Koutsourovirus KDA1</taxon>
    </lineage>
</organism>
<keyword evidence="1" id="KW-0472">Membrane</keyword>
<dbReference type="Proteomes" id="UP000030740">
    <property type="component" value="Segment"/>
</dbReference>
<feature type="transmembrane region" description="Helical" evidence="1">
    <location>
        <begin position="25"/>
        <end position="45"/>
    </location>
</feature>